<dbReference type="AlphaFoldDB" id="A0A9D3WH31"/>
<dbReference type="InterPro" id="IPR021109">
    <property type="entry name" value="Peptidase_aspartic_dom_sf"/>
</dbReference>
<dbReference type="EMBL" id="JAIQCV010000001">
    <property type="protein sequence ID" value="KAH1129189.1"/>
    <property type="molecule type" value="Genomic_DNA"/>
</dbReference>
<keyword evidence="3" id="KW-1185">Reference proteome</keyword>
<evidence type="ECO:0000313" key="2">
    <source>
        <dbReference type="EMBL" id="KAH1129189.1"/>
    </source>
</evidence>
<comment type="caution">
    <text evidence="2">The sequence shown here is derived from an EMBL/GenBank/DDBJ whole genome shotgun (WGS) entry which is preliminary data.</text>
</comment>
<accession>A0A9D3WH31</accession>
<feature type="signal peptide" evidence="1">
    <location>
        <begin position="1"/>
        <end position="22"/>
    </location>
</feature>
<dbReference type="OrthoDB" id="1001400at2759"/>
<gene>
    <name evidence="2" type="ORF">J1N35_000567</name>
</gene>
<protein>
    <submittedName>
        <fullName evidence="2">Uncharacterized protein</fullName>
    </submittedName>
</protein>
<keyword evidence="1" id="KW-0732">Signal</keyword>
<dbReference type="Pfam" id="PF08284">
    <property type="entry name" value="RVP_2"/>
    <property type="match status" value="1"/>
</dbReference>
<evidence type="ECO:0000256" key="1">
    <source>
        <dbReference type="SAM" id="SignalP"/>
    </source>
</evidence>
<name>A0A9D3WH31_9ROSI</name>
<sequence length="178" mass="20151">MLHFKGLVHGKLVLVLLNGGSTHNFVQTQIAKFLNLSVEAIPNFSVMVGNGDCLSNTSIVRHVSMVIQDQTILVTFYVFTLKDWDMALSVSWLVTLGPILTKYTTSQFEFQHEESQKECNSSTTQPPKTNCRKPPECCRCSRQYYRVRWCKWDTLMTPRVGSTAADLIWVSDDLTGLV</sequence>
<dbReference type="Proteomes" id="UP000828251">
    <property type="component" value="Unassembled WGS sequence"/>
</dbReference>
<feature type="chain" id="PRO_5039346572" evidence="1">
    <location>
        <begin position="23"/>
        <end position="178"/>
    </location>
</feature>
<proteinExistence type="predicted"/>
<organism evidence="2 3">
    <name type="scientific">Gossypium stocksii</name>
    <dbReference type="NCBI Taxonomy" id="47602"/>
    <lineage>
        <taxon>Eukaryota</taxon>
        <taxon>Viridiplantae</taxon>
        <taxon>Streptophyta</taxon>
        <taxon>Embryophyta</taxon>
        <taxon>Tracheophyta</taxon>
        <taxon>Spermatophyta</taxon>
        <taxon>Magnoliopsida</taxon>
        <taxon>eudicotyledons</taxon>
        <taxon>Gunneridae</taxon>
        <taxon>Pentapetalae</taxon>
        <taxon>rosids</taxon>
        <taxon>malvids</taxon>
        <taxon>Malvales</taxon>
        <taxon>Malvaceae</taxon>
        <taxon>Malvoideae</taxon>
        <taxon>Gossypium</taxon>
    </lineage>
</organism>
<dbReference type="CDD" id="cd00303">
    <property type="entry name" value="retropepsin_like"/>
    <property type="match status" value="1"/>
</dbReference>
<dbReference type="SUPFAM" id="SSF50630">
    <property type="entry name" value="Acid proteases"/>
    <property type="match status" value="1"/>
</dbReference>
<dbReference type="Gene3D" id="2.40.70.10">
    <property type="entry name" value="Acid Proteases"/>
    <property type="match status" value="1"/>
</dbReference>
<evidence type="ECO:0000313" key="3">
    <source>
        <dbReference type="Proteomes" id="UP000828251"/>
    </source>
</evidence>
<reference evidence="2 3" key="1">
    <citation type="journal article" date="2021" name="Plant Biotechnol. J.">
        <title>Multi-omics assisted identification of the key and species-specific regulatory components of drought-tolerant mechanisms in Gossypium stocksii.</title>
        <authorList>
            <person name="Yu D."/>
            <person name="Ke L."/>
            <person name="Zhang D."/>
            <person name="Wu Y."/>
            <person name="Sun Y."/>
            <person name="Mei J."/>
            <person name="Sun J."/>
            <person name="Sun Y."/>
        </authorList>
    </citation>
    <scope>NUCLEOTIDE SEQUENCE [LARGE SCALE GENOMIC DNA]</scope>
    <source>
        <strain evidence="3">cv. E1</strain>
        <tissue evidence="2">Leaf</tissue>
    </source>
</reference>